<accession>A0AAV6VB76</accession>
<keyword evidence="2" id="KW-1185">Reference proteome</keyword>
<evidence type="ECO:0000313" key="2">
    <source>
        <dbReference type="Proteomes" id="UP000827092"/>
    </source>
</evidence>
<reference evidence="1 2" key="1">
    <citation type="journal article" date="2022" name="Nat. Ecol. Evol.">
        <title>A masculinizing supergene underlies an exaggerated male reproductive morph in a spider.</title>
        <authorList>
            <person name="Hendrickx F."/>
            <person name="De Corte Z."/>
            <person name="Sonet G."/>
            <person name="Van Belleghem S.M."/>
            <person name="Kostlbacher S."/>
            <person name="Vangestel C."/>
        </authorList>
    </citation>
    <scope>NUCLEOTIDE SEQUENCE [LARGE SCALE GENOMIC DNA]</scope>
    <source>
        <strain evidence="1">W744_W776</strain>
    </source>
</reference>
<organism evidence="1 2">
    <name type="scientific">Oedothorax gibbosus</name>
    <dbReference type="NCBI Taxonomy" id="931172"/>
    <lineage>
        <taxon>Eukaryota</taxon>
        <taxon>Metazoa</taxon>
        <taxon>Ecdysozoa</taxon>
        <taxon>Arthropoda</taxon>
        <taxon>Chelicerata</taxon>
        <taxon>Arachnida</taxon>
        <taxon>Araneae</taxon>
        <taxon>Araneomorphae</taxon>
        <taxon>Entelegynae</taxon>
        <taxon>Araneoidea</taxon>
        <taxon>Linyphiidae</taxon>
        <taxon>Erigoninae</taxon>
        <taxon>Oedothorax</taxon>
    </lineage>
</organism>
<dbReference type="EMBL" id="JAFNEN010000127">
    <property type="protein sequence ID" value="KAG8193224.1"/>
    <property type="molecule type" value="Genomic_DNA"/>
</dbReference>
<name>A0AAV6VB76_9ARAC</name>
<protein>
    <submittedName>
        <fullName evidence="1">Uncharacterized protein</fullName>
    </submittedName>
</protein>
<sequence>MEKLLRRKPTIIHKQEYIEEFQKVGEVKQLGRDWSLLDVKGLCGSLRNQDKISDKKRIFLERKVLRNGKVTVNVKANEFFRFEGDQAQNQFLKRGWNWEKILSTPLPMIPLIHPISNEKKKDLNELLTTLFSTEWINDDSLSWYRNIVSNEAFPTSSENDECVNEIECDCLEDDCAIHI</sequence>
<gene>
    <name evidence="1" type="ORF">JTE90_005571</name>
</gene>
<dbReference type="AlphaFoldDB" id="A0AAV6VB76"/>
<comment type="caution">
    <text evidence="1">The sequence shown here is derived from an EMBL/GenBank/DDBJ whole genome shotgun (WGS) entry which is preliminary data.</text>
</comment>
<proteinExistence type="predicted"/>
<evidence type="ECO:0000313" key="1">
    <source>
        <dbReference type="EMBL" id="KAG8193224.1"/>
    </source>
</evidence>
<dbReference type="Proteomes" id="UP000827092">
    <property type="component" value="Unassembled WGS sequence"/>
</dbReference>